<evidence type="ECO:0000313" key="3">
    <source>
        <dbReference type="EMBL" id="PSH55984.1"/>
    </source>
</evidence>
<reference evidence="4" key="1">
    <citation type="submission" date="2017-11" db="EMBL/GenBank/DDBJ databases">
        <authorList>
            <person name="Kuznetsova I."/>
            <person name="Sazanova A."/>
            <person name="Chirak E."/>
            <person name="Safronova V."/>
            <person name="Willems A."/>
        </authorList>
    </citation>
    <scope>NUCLEOTIDE SEQUENCE [LARGE SCALE GENOMIC DNA]</scope>
    <source>
        <strain evidence="4">PEPV15</strain>
    </source>
</reference>
<organism evidence="3 4">
    <name type="scientific">Phyllobacterium endophyticum</name>
    <dbReference type="NCBI Taxonomy" id="1149773"/>
    <lineage>
        <taxon>Bacteria</taxon>
        <taxon>Pseudomonadati</taxon>
        <taxon>Pseudomonadota</taxon>
        <taxon>Alphaproteobacteria</taxon>
        <taxon>Hyphomicrobiales</taxon>
        <taxon>Phyllobacteriaceae</taxon>
        <taxon>Phyllobacterium</taxon>
    </lineage>
</organism>
<keyword evidence="2" id="KW-0732">Signal</keyword>
<evidence type="ECO:0000313" key="4">
    <source>
        <dbReference type="Proteomes" id="UP000241158"/>
    </source>
</evidence>
<proteinExistence type="predicted"/>
<protein>
    <submittedName>
        <fullName evidence="3">ABC transporter</fullName>
    </submittedName>
</protein>
<name>A0A2P7AP51_9HYPH</name>
<feature type="signal peptide" evidence="2">
    <location>
        <begin position="1"/>
        <end position="19"/>
    </location>
</feature>
<sequence length="42" mass="4300">MKRILITVAAVLSVFSLSACGSIGKGKAPPPMEEPAAAPVYK</sequence>
<comment type="caution">
    <text evidence="3">The sequence shown here is derived from an EMBL/GenBank/DDBJ whole genome shotgun (WGS) entry which is preliminary data.</text>
</comment>
<dbReference type="RefSeq" id="WP_106718403.1">
    <property type="nucleotide sequence ID" value="NZ_JACHXT010000001.1"/>
</dbReference>
<dbReference type="AlphaFoldDB" id="A0A2P7AP51"/>
<evidence type="ECO:0000256" key="2">
    <source>
        <dbReference type="SAM" id="SignalP"/>
    </source>
</evidence>
<dbReference type="EMBL" id="PGGN01000004">
    <property type="protein sequence ID" value="PSH55984.1"/>
    <property type="molecule type" value="Genomic_DNA"/>
</dbReference>
<gene>
    <name evidence="3" type="ORF">CU100_20335</name>
</gene>
<evidence type="ECO:0000256" key="1">
    <source>
        <dbReference type="SAM" id="MobiDB-lite"/>
    </source>
</evidence>
<accession>A0A2P7AP51</accession>
<dbReference type="PROSITE" id="PS51257">
    <property type="entry name" value="PROKAR_LIPOPROTEIN"/>
    <property type="match status" value="1"/>
</dbReference>
<dbReference type="Proteomes" id="UP000241158">
    <property type="component" value="Unassembled WGS sequence"/>
</dbReference>
<keyword evidence="4" id="KW-1185">Reference proteome</keyword>
<feature type="region of interest" description="Disordered" evidence="1">
    <location>
        <begin position="22"/>
        <end position="42"/>
    </location>
</feature>
<feature type="chain" id="PRO_5015198912" evidence="2">
    <location>
        <begin position="20"/>
        <end position="42"/>
    </location>
</feature>